<dbReference type="InterPro" id="IPR048469">
    <property type="entry name" value="YchJ-like_M"/>
</dbReference>
<dbReference type="HAMAP" id="MF_00612">
    <property type="entry name" value="UPF0225"/>
    <property type="match status" value="1"/>
</dbReference>
<organism evidence="3">
    <name type="scientific">Arthrobacter saudimassiliensis</name>
    <dbReference type="NCBI Taxonomy" id="1461584"/>
    <lineage>
        <taxon>Bacteria</taxon>
        <taxon>Bacillati</taxon>
        <taxon>Actinomycetota</taxon>
        <taxon>Actinomycetes</taxon>
        <taxon>Micrococcales</taxon>
        <taxon>Micrococcaceae</taxon>
        <taxon>Arthrobacter</taxon>
    </lineage>
</organism>
<accession>A0A078MT77</accession>
<reference evidence="3" key="1">
    <citation type="submission" date="2014-07" db="EMBL/GenBank/DDBJ databases">
        <authorList>
            <person name="Urmite Genomes Urmite Genomes"/>
        </authorList>
    </citation>
    <scope>NUCLEOTIDE SEQUENCE</scope>
    <source>
        <strain evidence="3">11W110_air</strain>
    </source>
</reference>
<evidence type="ECO:0000259" key="2">
    <source>
        <dbReference type="Pfam" id="PF17775"/>
    </source>
</evidence>
<dbReference type="InterPro" id="IPR032710">
    <property type="entry name" value="NTF2-like_dom_sf"/>
</dbReference>
<evidence type="ECO:0000313" key="3">
    <source>
        <dbReference type="EMBL" id="CEA09530.1"/>
    </source>
</evidence>
<dbReference type="SUPFAM" id="SSF54427">
    <property type="entry name" value="NTF2-like"/>
    <property type="match status" value="1"/>
</dbReference>
<feature type="domain" description="YchJ-like middle NTF2-like" evidence="2">
    <location>
        <begin position="40"/>
        <end position="134"/>
    </location>
</feature>
<dbReference type="EMBL" id="LN483072">
    <property type="protein sequence ID" value="CEA09530.1"/>
    <property type="molecule type" value="Genomic_DNA"/>
</dbReference>
<dbReference type="Gene3D" id="3.10.450.50">
    <property type="match status" value="1"/>
</dbReference>
<dbReference type="InterPro" id="IPR023006">
    <property type="entry name" value="YchJ-like"/>
</dbReference>
<sequence>MTNAALPPEPPTDSRRCPCLSGEDYPSCCGRFHAGAPAPTAEALMRSRYSAFALGDSGYLLQTWHPDTRPRDLDLDPDLQWRRLDVLGTAAGGPLDTEGTVHFKAYWRAPEGRGVQEENSRFLRLDGRWYYLDGR</sequence>
<comment type="similarity">
    <text evidence="1">Belongs to the UPF0225 family.</text>
</comment>
<evidence type="ECO:0000256" key="1">
    <source>
        <dbReference type="HAMAP-Rule" id="MF_00612"/>
    </source>
</evidence>
<name>A0A078MT77_9MICC</name>
<dbReference type="Pfam" id="PF17775">
    <property type="entry name" value="YchJ_M-like"/>
    <property type="match status" value="1"/>
</dbReference>
<proteinExistence type="inferred from homology"/>
<gene>
    <name evidence="3" type="ORF">BN1051_02900</name>
</gene>
<protein>
    <recommendedName>
        <fullName evidence="1">UPF0225 protein BN1051_02900</fullName>
    </recommendedName>
</protein>
<dbReference type="AlphaFoldDB" id="A0A078MT77"/>
<dbReference type="PATRIC" id="fig|1461584.3.peg.2876"/>